<keyword evidence="2" id="KW-1185">Reference proteome</keyword>
<protein>
    <submittedName>
        <fullName evidence="1">Uncharacterized protein</fullName>
    </submittedName>
</protein>
<evidence type="ECO:0000313" key="2">
    <source>
        <dbReference type="Proteomes" id="UP000245449"/>
    </source>
</evidence>
<dbReference type="AlphaFoldDB" id="A0A2U1JQ32"/>
<dbReference type="Proteomes" id="UP000245449">
    <property type="component" value="Unassembled WGS sequence"/>
</dbReference>
<evidence type="ECO:0000313" key="1">
    <source>
        <dbReference type="EMBL" id="PWA07286.1"/>
    </source>
</evidence>
<organism evidence="1 2">
    <name type="scientific">Flavobacterium psychrotolerans</name>
    <dbReference type="NCBI Taxonomy" id="2169410"/>
    <lineage>
        <taxon>Bacteria</taxon>
        <taxon>Pseudomonadati</taxon>
        <taxon>Bacteroidota</taxon>
        <taxon>Flavobacteriia</taxon>
        <taxon>Flavobacteriales</taxon>
        <taxon>Flavobacteriaceae</taxon>
        <taxon>Flavobacterium</taxon>
    </lineage>
</organism>
<accession>A0A2U1JQ32</accession>
<sequence>MGKTKFKILATDGTWTKEFMYFLQVPKGDIYYGEINLAEPDKTSRHLSGISHHKRGERMIKLGKGLKLTEYVGLHQLFVISIGKLVFENQNFGSVSTKSNKNDIIIDIRNFGLRVGIMAFLLEPNKLETLNHLKEKLKDIELKVYMNTNPWLVIAIFENGNEIHKDAVTQIEWNKAFVKMEIPSSEKGGNLVMIDVPAKK</sequence>
<gene>
    <name evidence="1" type="ORF">DB895_00755</name>
</gene>
<name>A0A2U1JQ32_9FLAO</name>
<dbReference type="RefSeq" id="WP_116723432.1">
    <property type="nucleotide sequence ID" value="NZ_QCZI01000001.1"/>
</dbReference>
<reference evidence="1 2" key="1">
    <citation type="submission" date="2018-04" db="EMBL/GenBank/DDBJ databases">
        <title>Flavobacterium sp. nov., isolated from glacier ice.</title>
        <authorList>
            <person name="Liu Q."/>
            <person name="Xin Y.-H."/>
        </authorList>
    </citation>
    <scope>NUCLEOTIDE SEQUENCE [LARGE SCALE GENOMIC DNA]</scope>
    <source>
        <strain evidence="1 2">RB1R5</strain>
    </source>
</reference>
<dbReference type="EMBL" id="QCZI01000001">
    <property type="protein sequence ID" value="PWA07286.1"/>
    <property type="molecule type" value="Genomic_DNA"/>
</dbReference>
<proteinExistence type="predicted"/>
<comment type="caution">
    <text evidence="1">The sequence shown here is derived from an EMBL/GenBank/DDBJ whole genome shotgun (WGS) entry which is preliminary data.</text>
</comment>